<keyword evidence="3" id="KW-1185">Reference proteome</keyword>
<dbReference type="RefSeq" id="WP_374050833.1">
    <property type="nucleotide sequence ID" value="NZ_AP028978.1"/>
</dbReference>
<name>A0ABM8K0I9_9GAMM</name>
<dbReference type="EMBL" id="AP028978">
    <property type="protein sequence ID" value="BET97095.1"/>
    <property type="molecule type" value="Genomic_DNA"/>
</dbReference>
<evidence type="ECO:0000256" key="1">
    <source>
        <dbReference type="SAM" id="SignalP"/>
    </source>
</evidence>
<proteinExistence type="predicted"/>
<reference evidence="2 3" key="1">
    <citation type="submission" date="2023-10" db="EMBL/GenBank/DDBJ databases">
        <title>Xenorhabdus taiwanensis sp. nov., a symbiotic bacterium associated with the entomopathogenic nematode Steinernema taiwanensis.</title>
        <authorList>
            <person name="Tseng C.T."/>
            <person name="Shu H.Y."/>
            <person name="Chen M.H."/>
            <person name="Fang Y.J."/>
            <person name="Wu T.L."/>
            <person name="Lin Y.C."/>
            <person name="Huang C.J."/>
        </authorList>
    </citation>
    <scope>NUCLEOTIDE SEQUENCE [LARGE SCALE GENOMIC DNA]</scope>
    <source>
        <strain evidence="2 3">TCT-1</strain>
    </source>
</reference>
<feature type="chain" id="PRO_5046849452" evidence="1">
    <location>
        <begin position="23"/>
        <end position="177"/>
    </location>
</feature>
<organism evidence="2 3">
    <name type="scientific">Xenorhabdus taiwanensis</name>
    <dbReference type="NCBI Taxonomy" id="3085177"/>
    <lineage>
        <taxon>Bacteria</taxon>
        <taxon>Pseudomonadati</taxon>
        <taxon>Pseudomonadota</taxon>
        <taxon>Gammaproteobacteria</taxon>
        <taxon>Enterobacterales</taxon>
        <taxon>Morganellaceae</taxon>
        <taxon>Xenorhabdus</taxon>
    </lineage>
</organism>
<feature type="signal peptide" evidence="1">
    <location>
        <begin position="1"/>
        <end position="22"/>
    </location>
</feature>
<gene>
    <name evidence="2" type="ORF">TCT1_20160</name>
</gene>
<evidence type="ECO:0000313" key="2">
    <source>
        <dbReference type="EMBL" id="BET97095.1"/>
    </source>
</evidence>
<evidence type="ECO:0000313" key="3">
    <source>
        <dbReference type="Proteomes" id="UP001529514"/>
    </source>
</evidence>
<protein>
    <submittedName>
        <fullName evidence="2">Uncharacterized protein</fullName>
    </submittedName>
</protein>
<keyword evidence="1" id="KW-0732">Signal</keyword>
<dbReference type="Proteomes" id="UP001529514">
    <property type="component" value="Chromosome"/>
</dbReference>
<accession>A0ABM8K0I9</accession>
<sequence>MKIKGSHYLFFILSVWFSQALALDLSYQSDIPADNKPSEEYLKKRDSLGHGSWNTEKLAKDNALAEKRENEQKEYNDKFNKHHNGLDKESWKPSYDWNEQQIKYFHHNGLDKESWKHFYNWSEQQLKDPYKPQDDIMQHFREQNKRRCYRETRQKLEKEQGNGYSYSDIEDACHAYY</sequence>